<feature type="transmembrane region" description="Helical" evidence="2">
    <location>
        <begin position="493"/>
        <end position="515"/>
    </location>
</feature>
<keyword evidence="2" id="KW-0812">Transmembrane</keyword>
<dbReference type="PANTHER" id="PTHR34219:SF3">
    <property type="entry name" value="BLL7967 PROTEIN"/>
    <property type="match status" value="1"/>
</dbReference>
<dbReference type="RefSeq" id="WP_222578039.1">
    <property type="nucleotide sequence ID" value="NZ_JAHVHU010000001.1"/>
</dbReference>
<keyword evidence="4" id="KW-1185">Reference proteome</keyword>
<evidence type="ECO:0000313" key="4">
    <source>
        <dbReference type="Proteomes" id="UP000753961"/>
    </source>
</evidence>
<sequence length="547" mass="63160">MSRRIYNILFHSHTISGIIISALLYVIFFTGSISFLRDEINAWERNEPIEQGFFGTIDFDSVFQHLDQEHPLYGRDISLTQYYDERRVNTTISASKDTTLSKEDNKRSFFYLDLLTKKDNSYATNYSLGEFFYRLHFFAQLNFYGRSGYLLAGLVAFFFLFAIATGVLVHWKKIIPNFFVFRPGTKWKTIWTDAHVGLGILGLPYQFMFAVTGAYLIIGYSLMLDPVKKFLFDGDQSKMAATMNYEEETQYEYTGEAVITSISIQKYVNQTLDKYEDLVLRSVEVYNYGDESMHVKVTGHPAHKNKLLGSGFMIFNALTGEVVGEKDPYATTSYMEGATNTILRLHFGDYGGYGMKLIYLVLGLVTCFVILSGVMIWLVARDKKHIDPRKRKFNAWLVHIYLAACLSMYPVTAFSFIMVKWLGTAELENRQAFIYDWFFWPWLFLSLFFILFRNDRFTTKTSLVLGSALGFLVPVANGLVSDNWIWITLQKGHHQIFIVDLFWLLLSLTSLFVLLKMKRKKSESKQPREKNSPASSKNKRAMKAEIS</sequence>
<evidence type="ECO:0000313" key="3">
    <source>
        <dbReference type="EMBL" id="MBY5956514.1"/>
    </source>
</evidence>
<feature type="transmembrane region" description="Helical" evidence="2">
    <location>
        <begin position="400"/>
        <end position="422"/>
    </location>
</feature>
<gene>
    <name evidence="3" type="ORF">KUV50_00100</name>
</gene>
<comment type="caution">
    <text evidence="3">The sequence shown here is derived from an EMBL/GenBank/DDBJ whole genome shotgun (WGS) entry which is preliminary data.</text>
</comment>
<feature type="transmembrane region" description="Helical" evidence="2">
    <location>
        <begin position="12"/>
        <end position="36"/>
    </location>
</feature>
<keyword evidence="2" id="KW-0472">Membrane</keyword>
<feature type="transmembrane region" description="Helical" evidence="2">
    <location>
        <begin position="190"/>
        <end position="218"/>
    </location>
</feature>
<feature type="transmembrane region" description="Helical" evidence="2">
    <location>
        <begin position="464"/>
        <end position="487"/>
    </location>
</feature>
<keyword evidence="2" id="KW-1133">Transmembrane helix</keyword>
<dbReference type="Pfam" id="PF03929">
    <property type="entry name" value="PepSY_TM"/>
    <property type="match status" value="1"/>
</dbReference>
<feature type="transmembrane region" description="Helical" evidence="2">
    <location>
        <begin position="434"/>
        <end position="452"/>
    </location>
</feature>
<dbReference type="InterPro" id="IPR005625">
    <property type="entry name" value="PepSY-ass_TM"/>
</dbReference>
<feature type="transmembrane region" description="Helical" evidence="2">
    <location>
        <begin position="149"/>
        <end position="169"/>
    </location>
</feature>
<evidence type="ECO:0000256" key="2">
    <source>
        <dbReference type="SAM" id="Phobius"/>
    </source>
</evidence>
<feature type="transmembrane region" description="Helical" evidence="2">
    <location>
        <begin position="357"/>
        <end position="379"/>
    </location>
</feature>
<dbReference type="Proteomes" id="UP000753961">
    <property type="component" value="Unassembled WGS sequence"/>
</dbReference>
<dbReference type="AlphaFoldDB" id="A0A953HIL1"/>
<dbReference type="PANTHER" id="PTHR34219">
    <property type="entry name" value="IRON-REGULATED INNER MEMBRANE PROTEIN-RELATED"/>
    <property type="match status" value="1"/>
</dbReference>
<name>A0A953HIL1_9BACT</name>
<protein>
    <submittedName>
        <fullName evidence="3">PepSY domain-containing protein</fullName>
    </submittedName>
</protein>
<dbReference type="EMBL" id="JAHVHU010000001">
    <property type="protein sequence ID" value="MBY5956514.1"/>
    <property type="molecule type" value="Genomic_DNA"/>
</dbReference>
<proteinExistence type="predicted"/>
<accession>A0A953HIL1</accession>
<feature type="region of interest" description="Disordered" evidence="1">
    <location>
        <begin position="519"/>
        <end position="547"/>
    </location>
</feature>
<evidence type="ECO:0000256" key="1">
    <source>
        <dbReference type="SAM" id="MobiDB-lite"/>
    </source>
</evidence>
<reference evidence="3" key="1">
    <citation type="submission" date="2021-06" db="EMBL/GenBank/DDBJ databases">
        <title>44 bacteria genomes isolated from Dapeng, Shenzhen.</title>
        <authorList>
            <person name="Zheng W."/>
            <person name="Yu S."/>
            <person name="Huang Y."/>
        </authorList>
    </citation>
    <scope>NUCLEOTIDE SEQUENCE</scope>
    <source>
        <strain evidence="3">DP5N28-2</strain>
    </source>
</reference>
<organism evidence="3 4">
    <name type="scientific">Membranihabitans marinus</name>
    <dbReference type="NCBI Taxonomy" id="1227546"/>
    <lineage>
        <taxon>Bacteria</taxon>
        <taxon>Pseudomonadati</taxon>
        <taxon>Bacteroidota</taxon>
        <taxon>Saprospiria</taxon>
        <taxon>Saprospirales</taxon>
        <taxon>Saprospiraceae</taxon>
        <taxon>Membranihabitans</taxon>
    </lineage>
</organism>